<organism evidence="3 4">
    <name type="scientific">Colletotrichum gloeosporioides</name>
    <name type="common">Anthracnose fungus</name>
    <name type="synonym">Glomerella cingulata</name>
    <dbReference type="NCBI Taxonomy" id="474922"/>
    <lineage>
        <taxon>Eukaryota</taxon>
        <taxon>Fungi</taxon>
        <taxon>Dikarya</taxon>
        <taxon>Ascomycota</taxon>
        <taxon>Pezizomycotina</taxon>
        <taxon>Sordariomycetes</taxon>
        <taxon>Hypocreomycetidae</taxon>
        <taxon>Glomerellales</taxon>
        <taxon>Glomerellaceae</taxon>
        <taxon>Colletotrichum</taxon>
        <taxon>Colletotrichum gloeosporioides species complex</taxon>
    </lineage>
</organism>
<dbReference type="RefSeq" id="XP_045265066.1">
    <property type="nucleotide sequence ID" value="XM_045413432.1"/>
</dbReference>
<evidence type="ECO:0000313" key="3">
    <source>
        <dbReference type="EMBL" id="KAF3805907.1"/>
    </source>
</evidence>
<dbReference type="EMBL" id="WVTB01000038">
    <property type="protein sequence ID" value="KAF3805907.1"/>
    <property type="molecule type" value="Genomic_DNA"/>
</dbReference>
<dbReference type="PANTHER" id="PTHR37534">
    <property type="entry name" value="TRANSCRIPTIONAL ACTIVATOR PROTEIN UGA3"/>
    <property type="match status" value="1"/>
</dbReference>
<feature type="region of interest" description="Disordered" evidence="2">
    <location>
        <begin position="1"/>
        <end position="65"/>
    </location>
</feature>
<evidence type="ECO:0000313" key="4">
    <source>
        <dbReference type="Proteomes" id="UP000613401"/>
    </source>
</evidence>
<dbReference type="GeneID" id="69020697"/>
<protein>
    <submittedName>
        <fullName evidence="3">Uncharacterized protein</fullName>
    </submittedName>
</protein>
<proteinExistence type="predicted"/>
<reference evidence="3" key="1">
    <citation type="journal article" date="2020" name="Phytopathology">
        <title>Genome sequence and comparative analysis of Colletotrichum gloeosporioides isolated from Liriodendron leaves.</title>
        <authorList>
            <person name="Fu F.F."/>
            <person name="Hao Z."/>
            <person name="Wang P."/>
            <person name="Lu Y."/>
            <person name="Xue L.J."/>
            <person name="Wei G."/>
            <person name="Tian Y."/>
            <person name="Baishi H."/>
            <person name="Xu H."/>
            <person name="Shi J."/>
            <person name="Cheng T."/>
            <person name="Wang G."/>
            <person name="Yi Y."/>
            <person name="Chen J."/>
        </authorList>
    </citation>
    <scope>NUCLEOTIDE SEQUENCE</scope>
    <source>
        <strain evidence="3">Lc1</strain>
    </source>
</reference>
<dbReference type="GO" id="GO:0005634">
    <property type="term" value="C:nucleus"/>
    <property type="evidence" value="ECO:0007669"/>
    <property type="project" value="TreeGrafter"/>
</dbReference>
<dbReference type="GO" id="GO:0000976">
    <property type="term" value="F:transcription cis-regulatory region binding"/>
    <property type="evidence" value="ECO:0007669"/>
    <property type="project" value="TreeGrafter"/>
</dbReference>
<gene>
    <name evidence="3" type="ORF">GCG54_00013581</name>
</gene>
<name>A0A8H4FKW3_COLGL</name>
<sequence length="891" mass="101191">MQVTTSSPAVVDGSTANYDGAFSREQRWVNSKPKAFRFDSRNNKTGGGPQAQDANNESPISNTTSLPDRIAVNTALHEAVRNLSETPDVLNHERRLDDVQSQRLPTPTKRRRTETVPHDGGQFLPASPSGSGTSGASPWSTTALPTGRIRLNEEPHVPSPHATGPSVTVDQFSPSADSYHQPSEHDPVGGLHTHPPSDGIQEACLLRYFTEELSQWFDLCDEERHFQLIVTRRARACQPLRDATLAVAARHLCRHPRFRTEPGGVVMYQNQLLPDLTPQSAIEYMLRCIPALHEVSRTQDEEYRENLAAAALILRQFEEMDPEEAQSATNSDFGNGIGHVNFLDITKAILRAAPSRWSGLLSAVYWVAVRQEIYFALTLERSPQITAQPPDLDRDTCFANKLIWFMSEVAKWKMGERSGAEWERLRNEEKVLIVEAARQFIPIVQRPADRSQGEIFPLVWYGSDIEVTALQHFILARMILVAEDPSLQYEASQKPALRTLCRFGQVSNRRAQRDAEHQVRAMILELCGLALHHLRAPPSLTTAGMGIMLYGDYFNDPWERTALLGVLEEWRNQHAWPVRKGYQALVCPRPPWSFIPSNGQEEVQQQICDEDLVETAVEAGYFHPPTPWKTVVQPAPSHDGAPTFAAYQVFENTPEDLNSEDFEATVRPLRPPFGIVVYDTTYTARPTRSARLARAVFDRTYWYRRKRNHRPDRVEVVTLPLPQSFTDAERAEACIRHHEEEIRSRLLIPHEPEAVSWFLPGRIMDNTYARRILAINRLEENDNDEEVEVASWEESISNEEYAIECEACMNPEASRTGSFLCIDWQPRKELWRSHTGRGYKPDMDKEIITPCYGFEMCGNICMELVDAVEVFYNHFIPDGVLDLQLEIARRN</sequence>
<dbReference type="GO" id="GO:0045944">
    <property type="term" value="P:positive regulation of transcription by RNA polymerase II"/>
    <property type="evidence" value="ECO:0007669"/>
    <property type="project" value="TreeGrafter"/>
</dbReference>
<feature type="compositionally biased region" description="Low complexity" evidence="2">
    <location>
        <begin position="125"/>
        <end position="143"/>
    </location>
</feature>
<dbReference type="Proteomes" id="UP000613401">
    <property type="component" value="Unassembled WGS sequence"/>
</dbReference>
<feature type="compositionally biased region" description="Polar residues" evidence="2">
    <location>
        <begin position="165"/>
        <end position="181"/>
    </location>
</feature>
<keyword evidence="1" id="KW-0539">Nucleus</keyword>
<accession>A0A8H4FKW3</accession>
<feature type="compositionally biased region" description="Basic and acidic residues" evidence="2">
    <location>
        <begin position="90"/>
        <end position="100"/>
    </location>
</feature>
<feature type="region of interest" description="Disordered" evidence="2">
    <location>
        <begin position="84"/>
        <end position="196"/>
    </location>
</feature>
<dbReference type="GO" id="GO:0003700">
    <property type="term" value="F:DNA-binding transcription factor activity"/>
    <property type="evidence" value="ECO:0007669"/>
    <property type="project" value="TreeGrafter"/>
</dbReference>
<keyword evidence="4" id="KW-1185">Reference proteome</keyword>
<evidence type="ECO:0000256" key="2">
    <source>
        <dbReference type="SAM" id="MobiDB-lite"/>
    </source>
</evidence>
<dbReference type="PANTHER" id="PTHR37534:SF2">
    <property type="entry name" value="N-ACETYLTRANSFERASE DOMAIN-CONTAINING PROTEIN"/>
    <property type="match status" value="1"/>
</dbReference>
<feature type="compositionally biased region" description="Polar residues" evidence="2">
    <location>
        <begin position="52"/>
        <end position="65"/>
    </location>
</feature>
<evidence type="ECO:0000256" key="1">
    <source>
        <dbReference type="ARBA" id="ARBA00023242"/>
    </source>
</evidence>
<dbReference type="AlphaFoldDB" id="A0A8H4FKW3"/>
<comment type="caution">
    <text evidence="3">The sequence shown here is derived from an EMBL/GenBank/DDBJ whole genome shotgun (WGS) entry which is preliminary data.</text>
</comment>
<reference evidence="3" key="2">
    <citation type="submission" date="2020-03" db="EMBL/GenBank/DDBJ databases">
        <authorList>
            <person name="Fu F.-F."/>
            <person name="Chen J."/>
        </authorList>
    </citation>
    <scope>NUCLEOTIDE SEQUENCE</scope>
    <source>
        <strain evidence="3">Lc1</strain>
    </source>
</reference>